<keyword evidence="3" id="KW-1185">Reference proteome</keyword>
<proteinExistence type="predicted"/>
<dbReference type="Gene3D" id="3.40.50.410">
    <property type="entry name" value="von Willebrand factor, type A domain"/>
    <property type="match status" value="1"/>
</dbReference>
<gene>
    <name evidence="2" type="ORF">CRG98_033351</name>
</gene>
<dbReference type="SUPFAM" id="SSF53300">
    <property type="entry name" value="vWA-like"/>
    <property type="match status" value="1"/>
</dbReference>
<protein>
    <recommendedName>
        <fullName evidence="1">VWFA domain-containing protein</fullName>
    </recommendedName>
</protein>
<dbReference type="SMART" id="SM00327">
    <property type="entry name" value="VWA"/>
    <property type="match status" value="1"/>
</dbReference>
<evidence type="ECO:0000313" key="2">
    <source>
        <dbReference type="EMBL" id="PKI46259.1"/>
    </source>
</evidence>
<dbReference type="PANTHER" id="PTHR46503">
    <property type="entry name" value="INTER-ALPHA-TRYPSIN INHIBITOR HEAVY CHAIN-LIKE PROTEIN"/>
    <property type="match status" value="1"/>
</dbReference>
<dbReference type="AlphaFoldDB" id="A0A2I0IQI2"/>
<dbReference type="PROSITE" id="PS50234">
    <property type="entry name" value="VWFA"/>
    <property type="match status" value="1"/>
</dbReference>
<dbReference type="Proteomes" id="UP000233551">
    <property type="component" value="Unassembled WGS sequence"/>
</dbReference>
<dbReference type="STRING" id="22663.A0A2I0IQI2"/>
<feature type="domain" description="VWFA" evidence="1">
    <location>
        <begin position="327"/>
        <end position="504"/>
    </location>
</feature>
<dbReference type="Pfam" id="PF13768">
    <property type="entry name" value="VWA_3"/>
    <property type="match status" value="1"/>
</dbReference>
<dbReference type="EMBL" id="PGOL01002659">
    <property type="protein sequence ID" value="PKI46259.1"/>
    <property type="molecule type" value="Genomic_DNA"/>
</dbReference>
<comment type="caution">
    <text evidence="2">The sequence shown here is derived from an EMBL/GenBank/DDBJ whole genome shotgun (WGS) entry which is preliminary data.</text>
</comment>
<dbReference type="InterPro" id="IPR036465">
    <property type="entry name" value="vWFA_dom_sf"/>
</dbReference>
<evidence type="ECO:0000259" key="1">
    <source>
        <dbReference type="PROSITE" id="PS50234"/>
    </source>
</evidence>
<sequence>MSAEDFIKSVDDGIRLSKRLYFGKDRAVAPPKTPPPMERSLQSYLPSSPMVYAVIPDPSIVDNPDIPSYQPHVYGRSDPPALIPLQMNSVELKADCYLDTAFVSVSGTWRVHCVMGSKSCDCRIAVPMGEQGSILGVEVTISRKSYCTQFIPIEEKKDIDKAARVEDGGFLKAHIFTLKVPQVDGGSNISIKICWSQKLLFSDGQYTLNVPFTFPDYVIPAGKKLSKKEKIEVNVDAGTESEVLCKTTSHPLKELRRKVGNLGFLYEAEVLSWSNADLNFSYTVSSSHIIGNVLVQSPSLYDVDQREMFCLYLLPGNQKSSKLLRKDVVFVVDISGSMKGKLLEDTKNALSASLHKLGPEDSFAIIAFNSEVYQSSMSLELATPEAIDRATQWIEINFVPGDGTNILNPLNKAVEMLSDCRGSVPIIFLITDGTVEDERHICDVMKSKVLNGRSTHPQIFTFGIGTFCNHHFLRMLATIGRGQYDAAYDVDMIDLRMEALFSRAASTILTDIAIEPLEDLEIEMYPSRIPDLSSAFPLTVFGRYNGRLPDQLKVTGTLADSSTHVIDLHIHKAKDIPLDKVCAKPQIDQLTAQSWLSEDKLLEEKVTKLSMQNSVASEFTRMILQETNEGTKATETSGSEKDPKGAQKKTIVLRNLCVGFGNLQATNENVPPGAEQVKLPEAAEILVKAASNCCGKIFTHCCCMCCIQCCSRLNDQFVIVLTQLCSALACLGCFECCTQICCGGHDG</sequence>
<evidence type="ECO:0000313" key="3">
    <source>
        <dbReference type="Proteomes" id="UP000233551"/>
    </source>
</evidence>
<organism evidence="2 3">
    <name type="scientific">Punica granatum</name>
    <name type="common">Pomegranate</name>
    <dbReference type="NCBI Taxonomy" id="22663"/>
    <lineage>
        <taxon>Eukaryota</taxon>
        <taxon>Viridiplantae</taxon>
        <taxon>Streptophyta</taxon>
        <taxon>Embryophyta</taxon>
        <taxon>Tracheophyta</taxon>
        <taxon>Spermatophyta</taxon>
        <taxon>Magnoliopsida</taxon>
        <taxon>eudicotyledons</taxon>
        <taxon>Gunneridae</taxon>
        <taxon>Pentapetalae</taxon>
        <taxon>rosids</taxon>
        <taxon>malvids</taxon>
        <taxon>Myrtales</taxon>
        <taxon>Lythraceae</taxon>
        <taxon>Punica</taxon>
    </lineage>
</organism>
<name>A0A2I0IQI2_PUNGR</name>
<accession>A0A2I0IQI2</accession>
<dbReference type="PANTHER" id="PTHR46503:SF1">
    <property type="entry name" value="INTER-ALPHA-TRYPSIN INHIBITOR HEAVY CHAIN-LIKE PROTEIN"/>
    <property type="match status" value="1"/>
</dbReference>
<dbReference type="InterPro" id="IPR002035">
    <property type="entry name" value="VWF_A"/>
</dbReference>
<reference evidence="2 3" key="1">
    <citation type="submission" date="2017-11" db="EMBL/GenBank/DDBJ databases">
        <title>De-novo sequencing of pomegranate (Punica granatum L.) genome.</title>
        <authorList>
            <person name="Akparov Z."/>
            <person name="Amiraslanov A."/>
            <person name="Hajiyeva S."/>
            <person name="Abbasov M."/>
            <person name="Kaur K."/>
            <person name="Hamwieh A."/>
            <person name="Solovyev V."/>
            <person name="Salamov A."/>
            <person name="Braich B."/>
            <person name="Kosarev P."/>
            <person name="Mahmoud A."/>
            <person name="Hajiyev E."/>
            <person name="Babayeva S."/>
            <person name="Izzatullayeva V."/>
            <person name="Mammadov A."/>
            <person name="Mammadov A."/>
            <person name="Sharifova S."/>
            <person name="Ojaghi J."/>
            <person name="Eynullazada K."/>
            <person name="Bayramov B."/>
            <person name="Abdulazimova A."/>
            <person name="Shahmuradov I."/>
        </authorList>
    </citation>
    <scope>NUCLEOTIDE SEQUENCE [LARGE SCALE GENOMIC DNA]</scope>
    <source>
        <strain evidence="3">cv. AG2017</strain>
        <tissue evidence="2">Leaf</tissue>
    </source>
</reference>